<dbReference type="Proteomes" id="UP000198703">
    <property type="component" value="Unassembled WGS sequence"/>
</dbReference>
<feature type="transmembrane region" description="Helical" evidence="1">
    <location>
        <begin position="355"/>
        <end position="376"/>
    </location>
</feature>
<dbReference type="PANTHER" id="PTHR34219:SF4">
    <property type="entry name" value="PEPSY DOMAIN-CONTAINING PROTEIN"/>
    <property type="match status" value="1"/>
</dbReference>
<keyword evidence="1" id="KW-1133">Transmembrane helix</keyword>
<organism evidence="2 3">
    <name type="scientific">Rubrimonas cliftonensis</name>
    <dbReference type="NCBI Taxonomy" id="89524"/>
    <lineage>
        <taxon>Bacteria</taxon>
        <taxon>Pseudomonadati</taxon>
        <taxon>Pseudomonadota</taxon>
        <taxon>Alphaproteobacteria</taxon>
        <taxon>Rhodobacterales</taxon>
        <taxon>Paracoccaceae</taxon>
        <taxon>Rubrimonas</taxon>
    </lineage>
</organism>
<protein>
    <submittedName>
        <fullName evidence="2">Uncharacterized iron-regulated membrane protein</fullName>
    </submittedName>
</protein>
<name>A0A1H4F0U2_9RHOB</name>
<feature type="transmembrane region" description="Helical" evidence="1">
    <location>
        <begin position="20"/>
        <end position="37"/>
    </location>
</feature>
<dbReference type="InterPro" id="IPR005625">
    <property type="entry name" value="PepSY-ass_TM"/>
</dbReference>
<feature type="transmembrane region" description="Helical" evidence="1">
    <location>
        <begin position="486"/>
        <end position="509"/>
    </location>
</feature>
<proteinExistence type="predicted"/>
<evidence type="ECO:0000313" key="2">
    <source>
        <dbReference type="EMBL" id="SEA90560.1"/>
    </source>
</evidence>
<keyword evidence="1" id="KW-0812">Transmembrane</keyword>
<feature type="transmembrane region" description="Helical" evidence="1">
    <location>
        <begin position="453"/>
        <end position="474"/>
    </location>
</feature>
<feature type="transmembrane region" description="Helical" evidence="1">
    <location>
        <begin position="324"/>
        <end position="343"/>
    </location>
</feature>
<keyword evidence="3" id="KW-1185">Reference proteome</keyword>
<feature type="transmembrane region" description="Helical" evidence="1">
    <location>
        <begin position="152"/>
        <end position="174"/>
    </location>
</feature>
<gene>
    <name evidence="2" type="ORF">SAMN05444370_11734</name>
</gene>
<dbReference type="PANTHER" id="PTHR34219">
    <property type="entry name" value="IRON-REGULATED INNER MEMBRANE PROTEIN-RELATED"/>
    <property type="match status" value="1"/>
</dbReference>
<reference evidence="2 3" key="1">
    <citation type="submission" date="2016-10" db="EMBL/GenBank/DDBJ databases">
        <authorList>
            <person name="de Groot N.N."/>
        </authorList>
    </citation>
    <scope>NUCLEOTIDE SEQUENCE [LARGE SCALE GENOMIC DNA]</scope>
    <source>
        <strain evidence="2 3">DSM 15345</strain>
    </source>
</reference>
<evidence type="ECO:0000313" key="3">
    <source>
        <dbReference type="Proteomes" id="UP000198703"/>
    </source>
</evidence>
<dbReference type="AlphaFoldDB" id="A0A1H4F0U2"/>
<dbReference type="STRING" id="89524.SAMN05444370_11734"/>
<dbReference type="RefSeq" id="WP_093255612.1">
    <property type="nucleotide sequence ID" value="NZ_FNQM01000017.1"/>
</dbReference>
<feature type="transmembrane region" description="Helical" evidence="1">
    <location>
        <begin position="420"/>
        <end position="441"/>
    </location>
</feature>
<accession>A0A1H4F0U2</accession>
<keyword evidence="1" id="KW-0472">Membrane</keyword>
<sequence>MLSPSVTKRLIALHGWSGTVLSILLYVVMLTGAVIVFDDEILRWSRDAAPPQALIDRPIHADVAALAARVPPALRGEVLIAGHSSGHRRVAFTGRGPADAEPMTAEFLLDRDGAVVRRLDAPTDDLRRADPHMALERFIVDLHVQLHLPAPWGLYATGVLGLTMLVAAISGALIHRHLVRDAFLARRPGGRVASARDAHVLAGVWGLPFAALLAFTGAFLSFALSLGLPIVAMVAFGGDQRQALEAVLGAPRAADAAPGPLADLDAIVADAARRADAEPLAVTVEDYGARGAEVRVIHAPASGALTGATLVYDGATGGFVREHVLVGAAPSLGSALVSLAAPLHFGTFAGLLSRAVWAGLGAAMTYAVVSGVDLWLRRREGDQFWAVCRRAMVCVVWGLPFAMACAAVAFFATVGVGTPWTATPAGFLTGCALAVGWTCLARRGDAAALGRDLRAAAGAALLVLPLIRVAAGGAGWPDALWTRDPAVAGIDLAVALLGLWLLAPALRAAGEAAFAAARRSGAVQAARNRAKGASAPPD</sequence>
<feature type="transmembrane region" description="Helical" evidence="1">
    <location>
        <begin position="209"/>
        <end position="236"/>
    </location>
</feature>
<dbReference type="OrthoDB" id="9791166at2"/>
<dbReference type="EMBL" id="FNQM01000017">
    <property type="protein sequence ID" value="SEA90560.1"/>
    <property type="molecule type" value="Genomic_DNA"/>
</dbReference>
<dbReference type="Pfam" id="PF03929">
    <property type="entry name" value="PepSY_TM"/>
    <property type="match status" value="1"/>
</dbReference>
<evidence type="ECO:0000256" key="1">
    <source>
        <dbReference type="SAM" id="Phobius"/>
    </source>
</evidence>
<feature type="transmembrane region" description="Helical" evidence="1">
    <location>
        <begin position="388"/>
        <end position="414"/>
    </location>
</feature>